<evidence type="ECO:0000313" key="1">
    <source>
        <dbReference type="EMBL" id="KAJ0977142.1"/>
    </source>
</evidence>
<dbReference type="PANTHER" id="PTHR33831">
    <property type="entry name" value="GPI-ANCHORED PROTEIN"/>
    <property type="match status" value="1"/>
</dbReference>
<dbReference type="InterPro" id="IPR040336">
    <property type="entry name" value="At1g61900-like"/>
</dbReference>
<dbReference type="GO" id="GO:0005886">
    <property type="term" value="C:plasma membrane"/>
    <property type="evidence" value="ECO:0007669"/>
    <property type="project" value="TreeGrafter"/>
</dbReference>
<sequence>MHATQLDRLKECCRPICQPAIMEAALHISLGGTSTLDSNITRSATGTDVVNDCKSVVYAWLARELLPEDANSAFRILSGCKVNKEMSLPALPIAQNSGKSVLVDKTLIALVSYHGIKQFQPNMVLRY</sequence>
<dbReference type="OrthoDB" id="1735494at2759"/>
<proteinExistence type="predicted"/>
<keyword evidence="2" id="KW-1185">Reference proteome</keyword>
<dbReference type="AlphaFoldDB" id="A0A9D5CRD6"/>
<accession>A0A9D5CRD6</accession>
<evidence type="ECO:0000313" key="2">
    <source>
        <dbReference type="Proteomes" id="UP001085076"/>
    </source>
</evidence>
<dbReference type="PANTHER" id="PTHR33831:SF4">
    <property type="entry name" value="GPI-ANCHORED PROTEIN"/>
    <property type="match status" value="1"/>
</dbReference>
<dbReference type="EMBL" id="JAGGNH010000003">
    <property type="protein sequence ID" value="KAJ0977142.1"/>
    <property type="molecule type" value="Genomic_DNA"/>
</dbReference>
<name>A0A9D5CRD6_9LILI</name>
<gene>
    <name evidence="1" type="ORF">J5N97_012616</name>
</gene>
<organism evidence="1 2">
    <name type="scientific">Dioscorea zingiberensis</name>
    <dbReference type="NCBI Taxonomy" id="325984"/>
    <lineage>
        <taxon>Eukaryota</taxon>
        <taxon>Viridiplantae</taxon>
        <taxon>Streptophyta</taxon>
        <taxon>Embryophyta</taxon>
        <taxon>Tracheophyta</taxon>
        <taxon>Spermatophyta</taxon>
        <taxon>Magnoliopsida</taxon>
        <taxon>Liliopsida</taxon>
        <taxon>Dioscoreales</taxon>
        <taxon>Dioscoreaceae</taxon>
        <taxon>Dioscorea</taxon>
    </lineage>
</organism>
<comment type="caution">
    <text evidence="1">The sequence shown here is derived from an EMBL/GenBank/DDBJ whole genome shotgun (WGS) entry which is preliminary data.</text>
</comment>
<protein>
    <submittedName>
        <fullName evidence="1">Uncharacterized protein</fullName>
    </submittedName>
</protein>
<reference evidence="1" key="2">
    <citation type="journal article" date="2022" name="Hortic Res">
        <title>The genome of Dioscorea zingiberensis sheds light on the biosynthesis, origin and evolution of the medicinally important diosgenin saponins.</title>
        <authorList>
            <person name="Li Y."/>
            <person name="Tan C."/>
            <person name="Li Z."/>
            <person name="Guo J."/>
            <person name="Li S."/>
            <person name="Chen X."/>
            <person name="Wang C."/>
            <person name="Dai X."/>
            <person name="Yang H."/>
            <person name="Song W."/>
            <person name="Hou L."/>
            <person name="Xu J."/>
            <person name="Tong Z."/>
            <person name="Xu A."/>
            <person name="Yuan X."/>
            <person name="Wang W."/>
            <person name="Yang Q."/>
            <person name="Chen L."/>
            <person name="Sun Z."/>
            <person name="Wang K."/>
            <person name="Pan B."/>
            <person name="Chen J."/>
            <person name="Bao Y."/>
            <person name="Liu F."/>
            <person name="Qi X."/>
            <person name="Gang D.R."/>
            <person name="Wen J."/>
            <person name="Li J."/>
        </authorList>
    </citation>
    <scope>NUCLEOTIDE SEQUENCE</scope>
    <source>
        <strain evidence="1">Dzin_1.0</strain>
    </source>
</reference>
<reference evidence="1" key="1">
    <citation type="submission" date="2021-03" db="EMBL/GenBank/DDBJ databases">
        <authorList>
            <person name="Li Z."/>
            <person name="Yang C."/>
        </authorList>
    </citation>
    <scope>NUCLEOTIDE SEQUENCE</scope>
    <source>
        <strain evidence="1">Dzin_1.0</strain>
        <tissue evidence="1">Leaf</tissue>
    </source>
</reference>
<dbReference type="Proteomes" id="UP001085076">
    <property type="component" value="Miscellaneous, Linkage group lg03"/>
</dbReference>